<dbReference type="PROSITE" id="PS01081">
    <property type="entry name" value="HTH_TETR_1"/>
    <property type="match status" value="1"/>
</dbReference>
<name>A0A7K1KYD3_9ACTN</name>
<keyword evidence="1" id="KW-0678">Repressor</keyword>
<keyword evidence="3 5" id="KW-0238">DNA-binding</keyword>
<dbReference type="PROSITE" id="PS50977">
    <property type="entry name" value="HTH_TETR_2"/>
    <property type="match status" value="1"/>
</dbReference>
<gene>
    <name evidence="7" type="ORF">GNZ18_11475</name>
</gene>
<evidence type="ECO:0000256" key="2">
    <source>
        <dbReference type="ARBA" id="ARBA00023015"/>
    </source>
</evidence>
<dbReference type="EMBL" id="WOFH01000004">
    <property type="protein sequence ID" value="MUN37218.1"/>
    <property type="molecule type" value="Genomic_DNA"/>
</dbReference>
<proteinExistence type="predicted"/>
<dbReference type="GO" id="GO:0003700">
    <property type="term" value="F:DNA-binding transcription factor activity"/>
    <property type="evidence" value="ECO:0007669"/>
    <property type="project" value="TreeGrafter"/>
</dbReference>
<evidence type="ECO:0000259" key="6">
    <source>
        <dbReference type="PROSITE" id="PS50977"/>
    </source>
</evidence>
<evidence type="ECO:0000256" key="1">
    <source>
        <dbReference type="ARBA" id="ARBA00022491"/>
    </source>
</evidence>
<accession>A0A7K1KYD3</accession>
<dbReference type="InterPro" id="IPR023772">
    <property type="entry name" value="DNA-bd_HTH_TetR-type_CS"/>
</dbReference>
<sequence>MPKMVDPVERRREVAEAVWRVVRRDGLDRASVREVAREAGLSMGSLRHYFAAQSELLDFTLRTIIERIDRRIAALPEEADPRLRAERVLAELLPMDAERAAENQVWLAFTARALVDPGLRAVREQAHDRLRDGCRELVRRLLPDEADHHRERETDRLHALVDGLAVHAATRPDVYTPHRMRSALALHLDELECAPRGRGTAGSG</sequence>
<dbReference type="AlphaFoldDB" id="A0A7K1KYD3"/>
<evidence type="ECO:0000313" key="7">
    <source>
        <dbReference type="EMBL" id="MUN37218.1"/>
    </source>
</evidence>
<evidence type="ECO:0000256" key="3">
    <source>
        <dbReference type="ARBA" id="ARBA00023125"/>
    </source>
</evidence>
<feature type="domain" description="HTH tetR-type" evidence="6">
    <location>
        <begin position="8"/>
        <end position="68"/>
    </location>
</feature>
<dbReference type="SUPFAM" id="SSF46689">
    <property type="entry name" value="Homeodomain-like"/>
    <property type="match status" value="1"/>
</dbReference>
<keyword evidence="2" id="KW-0805">Transcription regulation</keyword>
<reference evidence="7 8" key="1">
    <citation type="submission" date="2019-11" db="EMBL/GenBank/DDBJ databases">
        <authorList>
            <person name="Cao P."/>
        </authorList>
    </citation>
    <scope>NUCLEOTIDE SEQUENCE [LARGE SCALE GENOMIC DNA]</scope>
    <source>
        <strain evidence="7 8">NEAU-AAG5</strain>
    </source>
</reference>
<dbReference type="InterPro" id="IPR039538">
    <property type="entry name" value="BetI_C"/>
</dbReference>
<evidence type="ECO:0000256" key="4">
    <source>
        <dbReference type="ARBA" id="ARBA00023163"/>
    </source>
</evidence>
<comment type="caution">
    <text evidence="7">The sequence shown here is derived from an EMBL/GenBank/DDBJ whole genome shotgun (WGS) entry which is preliminary data.</text>
</comment>
<keyword evidence="8" id="KW-1185">Reference proteome</keyword>
<dbReference type="Pfam" id="PF00440">
    <property type="entry name" value="TetR_N"/>
    <property type="match status" value="1"/>
</dbReference>
<dbReference type="InterPro" id="IPR001647">
    <property type="entry name" value="HTH_TetR"/>
</dbReference>
<dbReference type="InterPro" id="IPR036271">
    <property type="entry name" value="Tet_transcr_reg_TetR-rel_C_sf"/>
</dbReference>
<dbReference type="PANTHER" id="PTHR30055:SF226">
    <property type="entry name" value="HTH-TYPE TRANSCRIPTIONAL REGULATOR PKSA"/>
    <property type="match status" value="1"/>
</dbReference>
<dbReference type="InterPro" id="IPR009057">
    <property type="entry name" value="Homeodomain-like_sf"/>
</dbReference>
<dbReference type="Proteomes" id="UP000432015">
    <property type="component" value="Unassembled WGS sequence"/>
</dbReference>
<dbReference type="RefSeq" id="WP_156216315.1">
    <property type="nucleotide sequence ID" value="NZ_WOFH01000004.1"/>
</dbReference>
<dbReference type="Gene3D" id="1.10.357.10">
    <property type="entry name" value="Tetracycline Repressor, domain 2"/>
    <property type="match status" value="1"/>
</dbReference>
<dbReference type="Pfam" id="PF13977">
    <property type="entry name" value="TetR_C_6"/>
    <property type="match status" value="1"/>
</dbReference>
<evidence type="ECO:0000313" key="8">
    <source>
        <dbReference type="Proteomes" id="UP000432015"/>
    </source>
</evidence>
<protein>
    <submittedName>
        <fullName evidence="7">TetR family transcriptional regulator</fullName>
    </submittedName>
</protein>
<feature type="DNA-binding region" description="H-T-H motif" evidence="5">
    <location>
        <begin position="31"/>
        <end position="50"/>
    </location>
</feature>
<dbReference type="GO" id="GO:0000976">
    <property type="term" value="F:transcription cis-regulatory region binding"/>
    <property type="evidence" value="ECO:0007669"/>
    <property type="project" value="TreeGrafter"/>
</dbReference>
<keyword evidence="4" id="KW-0804">Transcription</keyword>
<dbReference type="InterPro" id="IPR050109">
    <property type="entry name" value="HTH-type_TetR-like_transc_reg"/>
</dbReference>
<dbReference type="PANTHER" id="PTHR30055">
    <property type="entry name" value="HTH-TYPE TRANSCRIPTIONAL REGULATOR RUTR"/>
    <property type="match status" value="1"/>
</dbReference>
<organism evidence="7 8">
    <name type="scientific">Actinomadura litoris</name>
    <dbReference type="NCBI Taxonomy" id="2678616"/>
    <lineage>
        <taxon>Bacteria</taxon>
        <taxon>Bacillati</taxon>
        <taxon>Actinomycetota</taxon>
        <taxon>Actinomycetes</taxon>
        <taxon>Streptosporangiales</taxon>
        <taxon>Thermomonosporaceae</taxon>
        <taxon>Actinomadura</taxon>
    </lineage>
</organism>
<evidence type="ECO:0000256" key="5">
    <source>
        <dbReference type="PROSITE-ProRule" id="PRU00335"/>
    </source>
</evidence>
<dbReference type="SUPFAM" id="SSF48498">
    <property type="entry name" value="Tetracyclin repressor-like, C-terminal domain"/>
    <property type="match status" value="1"/>
</dbReference>